<dbReference type="SUPFAM" id="SSF54211">
    <property type="entry name" value="Ribosomal protein S5 domain 2-like"/>
    <property type="match status" value="1"/>
</dbReference>
<dbReference type="SUPFAM" id="SSF55874">
    <property type="entry name" value="ATPase domain of HSP90 chaperone/DNA topoisomerase II/histidine kinase"/>
    <property type="match status" value="1"/>
</dbReference>
<dbReference type="InterPro" id="IPR036890">
    <property type="entry name" value="HATPase_C_sf"/>
</dbReference>
<protein>
    <submittedName>
        <fullName evidence="5">ATP-binding protein</fullName>
    </submittedName>
</protein>
<dbReference type="PANTHER" id="PTHR11528">
    <property type="entry name" value="HEAT SHOCK PROTEIN 90 FAMILY MEMBER"/>
    <property type="match status" value="1"/>
</dbReference>
<evidence type="ECO:0000313" key="6">
    <source>
        <dbReference type="Proteomes" id="UP001183202"/>
    </source>
</evidence>
<dbReference type="InterPro" id="IPR001404">
    <property type="entry name" value="Hsp90_fam"/>
</dbReference>
<evidence type="ECO:0000256" key="1">
    <source>
        <dbReference type="ARBA" id="ARBA00008239"/>
    </source>
</evidence>
<dbReference type="Gene3D" id="3.30.565.10">
    <property type="entry name" value="Histidine kinase-like ATPase, C-terminal domain"/>
    <property type="match status" value="1"/>
</dbReference>
<proteinExistence type="inferred from homology"/>
<dbReference type="Gene3D" id="3.30.230.80">
    <property type="match status" value="1"/>
</dbReference>
<dbReference type="Proteomes" id="UP001183202">
    <property type="component" value="Unassembled WGS sequence"/>
</dbReference>
<evidence type="ECO:0000313" key="5">
    <source>
        <dbReference type="EMBL" id="MDT0351609.1"/>
    </source>
</evidence>
<reference evidence="6" key="1">
    <citation type="submission" date="2023-07" db="EMBL/GenBank/DDBJ databases">
        <title>30 novel species of actinomycetes from the DSMZ collection.</title>
        <authorList>
            <person name="Nouioui I."/>
        </authorList>
    </citation>
    <scope>NUCLEOTIDE SEQUENCE [LARGE SCALE GENOMIC DNA]</scope>
    <source>
        <strain evidence="6">DSM 45834</strain>
    </source>
</reference>
<evidence type="ECO:0000256" key="4">
    <source>
        <dbReference type="ARBA" id="ARBA00023186"/>
    </source>
</evidence>
<organism evidence="5 6">
    <name type="scientific">Pseudonocardia charpentierae</name>
    <dbReference type="NCBI Taxonomy" id="3075545"/>
    <lineage>
        <taxon>Bacteria</taxon>
        <taxon>Bacillati</taxon>
        <taxon>Actinomycetota</taxon>
        <taxon>Actinomycetes</taxon>
        <taxon>Pseudonocardiales</taxon>
        <taxon>Pseudonocardiaceae</taxon>
        <taxon>Pseudonocardia</taxon>
    </lineage>
</organism>
<dbReference type="InterPro" id="IPR020568">
    <property type="entry name" value="Ribosomal_Su5_D2-typ_SF"/>
</dbReference>
<dbReference type="PIRSF" id="PIRSF002583">
    <property type="entry name" value="Hsp90"/>
    <property type="match status" value="1"/>
</dbReference>
<dbReference type="Pfam" id="PF00183">
    <property type="entry name" value="HSP90"/>
    <property type="match status" value="1"/>
</dbReference>
<keyword evidence="6" id="KW-1185">Reference proteome</keyword>
<keyword evidence="4" id="KW-0143">Chaperone</keyword>
<dbReference type="RefSeq" id="WP_311558001.1">
    <property type="nucleotide sequence ID" value="NZ_JAVREJ010000013.1"/>
</dbReference>
<gene>
    <name evidence="5" type="ORF">RM445_18935</name>
</gene>
<dbReference type="EMBL" id="JAVREJ010000013">
    <property type="protein sequence ID" value="MDT0351609.1"/>
    <property type="molecule type" value="Genomic_DNA"/>
</dbReference>
<dbReference type="PRINTS" id="PR00775">
    <property type="entry name" value="HEATSHOCK90"/>
</dbReference>
<comment type="similarity">
    <text evidence="1">Belongs to the heat shock protein 90 family.</text>
</comment>
<comment type="caution">
    <text evidence="5">The sequence shown here is derived from an EMBL/GenBank/DDBJ whole genome shotgun (WGS) entry which is preliminary data.</text>
</comment>
<accession>A0ABU2NG68</accession>
<evidence type="ECO:0000256" key="3">
    <source>
        <dbReference type="ARBA" id="ARBA00022840"/>
    </source>
</evidence>
<sequence length="555" mass="61452">MREQFRVDLRGIVDVIGHHLYSSERVYLRELVQNARDAVTARAELGHDVEGLIEIEPAWGTYPLIVRDNGIGLTADDMRNLLSMIGSTSKRDDFAMARRDFLGQFGIGLLSAFLVADSIEVVSRSARTPDAPTMRWVGSSDGTFTIQETARQLPGPGTEVWLHPRYRAHRWCDDDAVRGFASEFFALLDVPVWVGDTLVSQQVPPWKLTPDEQFAWCQENFGFDPMGVIPLGSSSTDVTGAAFVLPYTAQPGYRTGDRIYSKGMLVADTDDLVVPRWAFFCRAVIDVGELPLTAAREGLQESRALEFARRRIGFRLLSELILVHGMYPKVYRDIVSLHADGLKALAVQESDVRELLRSTLPYRTTIGDRTIQQLLDSPGPVRYVRETDTYHALRDVAVHAGVLLVDASGAHEADLLRVVDEDKHFREVTAHDVIALARPVPLADQRAVALIMKADRALYDESVSVQVASFEPADRAALWWPADERSPVDVRGVLVLNASSTAVKRLLDARADTDITAPLNALFVTALLLGRVPPTDAHLALLRTAVADMIEARPT</sequence>
<dbReference type="GO" id="GO:0005524">
    <property type="term" value="F:ATP binding"/>
    <property type="evidence" value="ECO:0007669"/>
    <property type="project" value="UniProtKB-KW"/>
</dbReference>
<keyword evidence="3 5" id="KW-0067">ATP-binding</keyword>
<dbReference type="Pfam" id="PF13589">
    <property type="entry name" value="HATPase_c_3"/>
    <property type="match status" value="1"/>
</dbReference>
<dbReference type="InterPro" id="IPR020575">
    <property type="entry name" value="Hsp90_N"/>
</dbReference>
<keyword evidence="2" id="KW-0547">Nucleotide-binding</keyword>
<evidence type="ECO:0000256" key="2">
    <source>
        <dbReference type="ARBA" id="ARBA00022741"/>
    </source>
</evidence>
<name>A0ABU2NG68_9PSEU</name>